<accession>A0A315Z002</accession>
<evidence type="ECO:0000313" key="2">
    <source>
        <dbReference type="Proteomes" id="UP000245535"/>
    </source>
</evidence>
<sequence length="118" mass="13685">MYLLTLVMLVNAFATHIIFADYQIRKEYYAEVLCINKNKIELACAGSCQLKDNLKQAQETNTDENVQESPVLDLYVERSELLSTKPQTEFNPKKHFFVYDELGFSTYEARILEPPRIA</sequence>
<evidence type="ECO:0000313" key="1">
    <source>
        <dbReference type="EMBL" id="PWJ35997.1"/>
    </source>
</evidence>
<organism evidence="1 2">
    <name type="scientific">Sediminitomix flava</name>
    <dbReference type="NCBI Taxonomy" id="379075"/>
    <lineage>
        <taxon>Bacteria</taxon>
        <taxon>Pseudomonadati</taxon>
        <taxon>Bacteroidota</taxon>
        <taxon>Cytophagia</taxon>
        <taxon>Cytophagales</taxon>
        <taxon>Flammeovirgaceae</taxon>
        <taxon>Sediminitomix</taxon>
    </lineage>
</organism>
<protein>
    <submittedName>
        <fullName evidence="1">Uncharacterized protein</fullName>
    </submittedName>
</protein>
<dbReference type="AlphaFoldDB" id="A0A315Z002"/>
<keyword evidence="2" id="KW-1185">Reference proteome</keyword>
<comment type="caution">
    <text evidence="1">The sequence shown here is derived from an EMBL/GenBank/DDBJ whole genome shotgun (WGS) entry which is preliminary data.</text>
</comment>
<name>A0A315Z002_SEDFL</name>
<dbReference type="EMBL" id="QGDO01000009">
    <property type="protein sequence ID" value="PWJ35997.1"/>
    <property type="molecule type" value="Genomic_DNA"/>
</dbReference>
<proteinExistence type="predicted"/>
<reference evidence="1 2" key="1">
    <citation type="submission" date="2018-03" db="EMBL/GenBank/DDBJ databases">
        <title>Genomic Encyclopedia of Archaeal and Bacterial Type Strains, Phase II (KMG-II): from individual species to whole genera.</title>
        <authorList>
            <person name="Goeker M."/>
        </authorList>
    </citation>
    <scope>NUCLEOTIDE SEQUENCE [LARGE SCALE GENOMIC DNA]</scope>
    <source>
        <strain evidence="1 2">DSM 28229</strain>
    </source>
</reference>
<dbReference type="Proteomes" id="UP000245535">
    <property type="component" value="Unassembled WGS sequence"/>
</dbReference>
<gene>
    <name evidence="1" type="ORF">BC781_10910</name>
</gene>